<feature type="domain" description="Rab-GAP TBC" evidence="2">
    <location>
        <begin position="35"/>
        <end position="338"/>
    </location>
</feature>
<dbReference type="Proteomes" id="UP000695022">
    <property type="component" value="Unplaced"/>
</dbReference>
<evidence type="ECO:0000313" key="4">
    <source>
        <dbReference type="RefSeq" id="XP_014669864.1"/>
    </source>
</evidence>
<dbReference type="Pfam" id="PF00566">
    <property type="entry name" value="RabGAP-TBC"/>
    <property type="match status" value="1"/>
</dbReference>
<dbReference type="Gene3D" id="1.10.472.80">
    <property type="entry name" value="Ypt/Rab-GAP domain of gyp1p, domain 3"/>
    <property type="match status" value="1"/>
</dbReference>
<organism evidence="3 4">
    <name type="scientific">Priapulus caudatus</name>
    <name type="common">Priapulid worm</name>
    <dbReference type="NCBI Taxonomy" id="37621"/>
    <lineage>
        <taxon>Eukaryota</taxon>
        <taxon>Metazoa</taxon>
        <taxon>Ecdysozoa</taxon>
        <taxon>Scalidophora</taxon>
        <taxon>Priapulida</taxon>
        <taxon>Priapulimorpha</taxon>
        <taxon>Priapulimorphida</taxon>
        <taxon>Priapulidae</taxon>
        <taxon>Priapulus</taxon>
    </lineage>
</organism>
<reference evidence="4" key="1">
    <citation type="submission" date="2025-08" db="UniProtKB">
        <authorList>
            <consortium name="RefSeq"/>
        </authorList>
    </citation>
    <scope>IDENTIFICATION</scope>
</reference>
<dbReference type="PANTHER" id="PTHR22957">
    <property type="entry name" value="TBC1 DOMAIN FAMILY MEMBER GTPASE-ACTIVATING PROTEIN"/>
    <property type="match status" value="1"/>
</dbReference>
<keyword evidence="1" id="KW-0343">GTPase activation</keyword>
<dbReference type="GeneID" id="106810907"/>
<evidence type="ECO:0000313" key="3">
    <source>
        <dbReference type="Proteomes" id="UP000695022"/>
    </source>
</evidence>
<sequence>MAAYRARIKEFHDVLNEDQINLKRLKSMCFNGIPDEPGSVRALCWKLILNYLPLSPSKFLSFLEKQRKLYSSFIQEMIVNPGKQHFGKSGKIDVTFEDHPLNPNPDSQWVAYFKDNDVLVQIDKDVRRLCPDIGFFQRATEFPCQDVVNAAEMETLRKRVDCSVLQSHTVMKNRQGAYNWKSSKKSTVEYDLLPDGKEAHWEVVERILFIYAKLNPGLAYVQGMNEIIGPIYYIFASDSEREWSEHAECDAFFCFTNLMSEIRDNFIKSLDDSAHGIGNMMMQLMNRLQLHDPDVGSLMVTQDLKPQYFSFRWLTLLLSQEFPMPDVIRVWDSLFADSKRFDFLIDVCLAMLLLIRDDLLKNDFSSNMKLLQRYPVFDIHLVLSEAVRLQKS</sequence>
<keyword evidence="3" id="KW-1185">Reference proteome</keyword>
<evidence type="ECO:0000259" key="2">
    <source>
        <dbReference type="PROSITE" id="PS50086"/>
    </source>
</evidence>
<dbReference type="SUPFAM" id="SSF47923">
    <property type="entry name" value="Ypt/Rab-GAP domain of gyp1p"/>
    <property type="match status" value="2"/>
</dbReference>
<name>A0ABM1ECE3_PRICU</name>
<dbReference type="Gene3D" id="1.10.10.750">
    <property type="entry name" value="Ypt/Rab-GAP domain of gyp1p, domain 1"/>
    <property type="match status" value="1"/>
</dbReference>
<dbReference type="PANTHER" id="PTHR22957:SF27">
    <property type="entry name" value="TBC1 DOMAIN FAMILY MEMBER 13"/>
    <property type="match status" value="1"/>
</dbReference>
<dbReference type="RefSeq" id="XP_014669864.1">
    <property type="nucleotide sequence ID" value="XM_014814378.1"/>
</dbReference>
<dbReference type="Gene3D" id="1.10.8.270">
    <property type="entry name" value="putative rabgap domain of human tbc1 domain family member 14 like domains"/>
    <property type="match status" value="1"/>
</dbReference>
<evidence type="ECO:0000256" key="1">
    <source>
        <dbReference type="ARBA" id="ARBA00022468"/>
    </source>
</evidence>
<gene>
    <name evidence="4" type="primary">LOC106810907</name>
</gene>
<dbReference type="InterPro" id="IPR000195">
    <property type="entry name" value="Rab-GAP-TBC_dom"/>
</dbReference>
<accession>A0ABM1ECE3</accession>
<protein>
    <submittedName>
        <fullName evidence="4">TBC1 domain family member 13-like isoform X1</fullName>
    </submittedName>
</protein>
<dbReference type="SMART" id="SM00164">
    <property type="entry name" value="TBC"/>
    <property type="match status" value="1"/>
</dbReference>
<dbReference type="InterPro" id="IPR035969">
    <property type="entry name" value="Rab-GAP_TBC_sf"/>
</dbReference>
<dbReference type="PROSITE" id="PS50086">
    <property type="entry name" value="TBC_RABGAP"/>
    <property type="match status" value="1"/>
</dbReference>
<proteinExistence type="predicted"/>